<dbReference type="InterPro" id="IPR001387">
    <property type="entry name" value="Cro/C1-type_HTH"/>
</dbReference>
<dbReference type="PROSITE" id="PS50943">
    <property type="entry name" value="HTH_CROC1"/>
    <property type="match status" value="1"/>
</dbReference>
<accession>A0AAJ5WA96</accession>
<dbReference type="EMBL" id="CP119313">
    <property type="protein sequence ID" value="WEK19769.1"/>
    <property type="molecule type" value="Genomic_DNA"/>
</dbReference>
<evidence type="ECO:0000256" key="3">
    <source>
        <dbReference type="ARBA" id="ARBA00023163"/>
    </source>
</evidence>
<keyword evidence="3" id="KW-0804">Transcription</keyword>
<evidence type="ECO:0000259" key="4">
    <source>
        <dbReference type="PROSITE" id="PS50943"/>
    </source>
</evidence>
<dbReference type="GO" id="GO:0003677">
    <property type="term" value="F:DNA binding"/>
    <property type="evidence" value="ECO:0007669"/>
    <property type="project" value="UniProtKB-KW"/>
</dbReference>
<dbReference type="InterPro" id="IPR010982">
    <property type="entry name" value="Lambda_DNA-bd_dom_sf"/>
</dbReference>
<feature type="domain" description="HTH cro/C1-type" evidence="4">
    <location>
        <begin position="37"/>
        <end position="69"/>
    </location>
</feature>
<dbReference type="Proteomes" id="UP001214530">
    <property type="component" value="Chromosome"/>
</dbReference>
<proteinExistence type="predicted"/>
<evidence type="ECO:0000313" key="5">
    <source>
        <dbReference type="EMBL" id="WEK19769.1"/>
    </source>
</evidence>
<dbReference type="CDD" id="cd06462">
    <property type="entry name" value="Peptidase_S24_S26"/>
    <property type="match status" value="1"/>
</dbReference>
<keyword evidence="1" id="KW-0805">Transcription regulation</keyword>
<evidence type="ECO:0000256" key="2">
    <source>
        <dbReference type="ARBA" id="ARBA00023125"/>
    </source>
</evidence>
<gene>
    <name evidence="5" type="ORF">P0Y49_01190</name>
</gene>
<name>A0AAJ5WA96_9SPHI</name>
<dbReference type="InterPro" id="IPR036286">
    <property type="entry name" value="LexA/Signal_pep-like_sf"/>
</dbReference>
<dbReference type="SUPFAM" id="SSF51306">
    <property type="entry name" value="LexA/Signal peptidase"/>
    <property type="match status" value="1"/>
</dbReference>
<dbReference type="CDD" id="cd00093">
    <property type="entry name" value="HTH_XRE"/>
    <property type="match status" value="1"/>
</dbReference>
<keyword evidence="2" id="KW-0238">DNA-binding</keyword>
<dbReference type="AlphaFoldDB" id="A0AAJ5WA96"/>
<dbReference type="Gene3D" id="2.10.109.10">
    <property type="entry name" value="Umud Fragment, subunit A"/>
    <property type="match status" value="1"/>
</dbReference>
<evidence type="ECO:0000256" key="1">
    <source>
        <dbReference type="ARBA" id="ARBA00023015"/>
    </source>
</evidence>
<protein>
    <submittedName>
        <fullName evidence="5">S24 family peptidase</fullName>
    </submittedName>
</protein>
<evidence type="ECO:0000313" key="6">
    <source>
        <dbReference type="Proteomes" id="UP001214530"/>
    </source>
</evidence>
<sequence length="229" mass="26154">MKELDPQSIKIGLRLKELRELTGKGPKEYYSPLNRNVSNYVAIEHGKRSIGPRLIKEVSDYYHINPEWIRTGKGEVFVETQAAEVGLVVEPEEKGVPFFNVNLSEISFGTYGVLGEAPEYYVNFRPFNDCDAYLPIYGDSMYPKYASGEIIAIREITNFNVLQWGEAYLVVADERANHMTTVKLIFEHPDQKKIILRSSNPNFKGDTVIDRASIQKMFLIKGKVTRNQL</sequence>
<dbReference type="Pfam" id="PF00717">
    <property type="entry name" value="Peptidase_S24"/>
    <property type="match status" value="1"/>
</dbReference>
<dbReference type="PANTHER" id="PTHR40661:SF3">
    <property type="entry name" value="FELS-1 PROPHAGE TRANSCRIPTIONAL REGULATOR"/>
    <property type="match status" value="1"/>
</dbReference>
<dbReference type="PANTHER" id="PTHR40661">
    <property type="match status" value="1"/>
</dbReference>
<organism evidence="5 6">
    <name type="scientific">Candidatus Pedobacter colombiensis</name>
    <dbReference type="NCBI Taxonomy" id="3121371"/>
    <lineage>
        <taxon>Bacteria</taxon>
        <taxon>Pseudomonadati</taxon>
        <taxon>Bacteroidota</taxon>
        <taxon>Sphingobacteriia</taxon>
        <taxon>Sphingobacteriales</taxon>
        <taxon>Sphingobacteriaceae</taxon>
        <taxon>Pedobacter</taxon>
    </lineage>
</organism>
<dbReference type="SUPFAM" id="SSF47413">
    <property type="entry name" value="lambda repressor-like DNA-binding domains"/>
    <property type="match status" value="1"/>
</dbReference>
<dbReference type="InterPro" id="IPR015927">
    <property type="entry name" value="Peptidase_S24_S26A/B/C"/>
</dbReference>
<reference evidence="5" key="1">
    <citation type="submission" date="2023-03" db="EMBL/GenBank/DDBJ databases">
        <title>Andean soil-derived lignocellulolytic bacterial consortium as a source of novel taxa and putative plastic-active enzymes.</title>
        <authorList>
            <person name="Diaz-Garcia L."/>
            <person name="Chuvochina M."/>
            <person name="Feuerriegel G."/>
            <person name="Bunk B."/>
            <person name="Sproer C."/>
            <person name="Streit W.R."/>
            <person name="Rodriguez L.M."/>
            <person name="Overmann J."/>
            <person name="Jimenez D.J."/>
        </authorList>
    </citation>
    <scope>NUCLEOTIDE SEQUENCE</scope>
    <source>
        <strain evidence="5">MAG 3858</strain>
    </source>
</reference>